<protein>
    <submittedName>
        <fullName evidence="2">Uncharacterized protein</fullName>
    </submittedName>
</protein>
<evidence type="ECO:0000313" key="3">
    <source>
        <dbReference type="Proteomes" id="UP000237983"/>
    </source>
</evidence>
<comment type="caution">
    <text evidence="2">The sequence shown here is derived from an EMBL/GenBank/DDBJ whole genome shotgun (WGS) entry which is preliminary data.</text>
</comment>
<reference evidence="2 3" key="1">
    <citation type="submission" date="2018-03" db="EMBL/GenBank/DDBJ databases">
        <title>Genomic Encyclopedia of Type Strains, Phase III (KMG-III): the genomes of soil and plant-associated and newly described type strains.</title>
        <authorList>
            <person name="Whitman W."/>
        </authorList>
    </citation>
    <scope>NUCLEOTIDE SEQUENCE [LARGE SCALE GENOMIC DNA]</scope>
    <source>
        <strain evidence="2 3">CGMCC 1.12484</strain>
    </source>
</reference>
<dbReference type="Proteomes" id="UP000237983">
    <property type="component" value="Unassembled WGS sequence"/>
</dbReference>
<dbReference type="EMBL" id="PVTL01000003">
    <property type="protein sequence ID" value="PRY68950.1"/>
    <property type="molecule type" value="Genomic_DNA"/>
</dbReference>
<gene>
    <name evidence="2" type="ORF">B0I08_103155</name>
</gene>
<proteinExistence type="predicted"/>
<sequence length="223" mass="24145">MRWDDLFNDLEAQLERESTADETDLRAEEERLRLARLGLRDRLLSVHASSGSGSGSGSGRGRDPDRGAVSGPGSGLSDRGDDVLRLTLRDGSLVAVTPSTFGRDWFTGDLQREGSGTTPCVVPLAGIASVALTRAQVYRSLAPEEGERSLSARLGLGFLLRDLCRRRTPLALQLVSGTVHGTIDRVGRDHCDLAVHDAGGIRRESLVTEFRVVPFSELLLVRL</sequence>
<accession>A0A2T0VFG2</accession>
<dbReference type="RefSeq" id="WP_106211134.1">
    <property type="nucleotide sequence ID" value="NZ_PVTL01000003.1"/>
</dbReference>
<evidence type="ECO:0000256" key="1">
    <source>
        <dbReference type="SAM" id="MobiDB-lite"/>
    </source>
</evidence>
<name>A0A2T0VFG2_9MICO</name>
<keyword evidence="3" id="KW-1185">Reference proteome</keyword>
<dbReference type="AlphaFoldDB" id="A0A2T0VFG2"/>
<evidence type="ECO:0000313" key="2">
    <source>
        <dbReference type="EMBL" id="PRY68950.1"/>
    </source>
</evidence>
<organism evidence="2 3">
    <name type="scientific">Glaciihabitans tibetensis</name>
    <dbReference type="NCBI Taxonomy" id="1266600"/>
    <lineage>
        <taxon>Bacteria</taxon>
        <taxon>Bacillati</taxon>
        <taxon>Actinomycetota</taxon>
        <taxon>Actinomycetes</taxon>
        <taxon>Micrococcales</taxon>
        <taxon>Microbacteriaceae</taxon>
        <taxon>Glaciihabitans</taxon>
    </lineage>
</organism>
<dbReference type="OrthoDB" id="3827359at2"/>
<feature type="region of interest" description="Disordered" evidence="1">
    <location>
        <begin position="47"/>
        <end position="81"/>
    </location>
</feature>